<evidence type="ECO:0000313" key="4">
    <source>
        <dbReference type="Proteomes" id="UP000267096"/>
    </source>
</evidence>
<dbReference type="AlphaFoldDB" id="A0A0M3K005"/>
<keyword evidence="4" id="KW-1185">Reference proteome</keyword>
<evidence type="ECO:0000313" key="3">
    <source>
        <dbReference type="EMBL" id="VDK49978.1"/>
    </source>
</evidence>
<dbReference type="InterPro" id="IPR000008">
    <property type="entry name" value="C2_dom"/>
</dbReference>
<dbReference type="Gene3D" id="2.60.40.150">
    <property type="entry name" value="C2 domain"/>
    <property type="match status" value="1"/>
</dbReference>
<accession>A0A0M3K005</accession>
<dbReference type="WBParaSite" id="ASIM_0001412301-mRNA-1">
    <property type="protein sequence ID" value="ASIM_0001412301-mRNA-1"/>
    <property type="gene ID" value="ASIM_0001412301"/>
</dbReference>
<dbReference type="PANTHER" id="PTHR10857">
    <property type="entry name" value="COPINE"/>
    <property type="match status" value="1"/>
</dbReference>
<dbReference type="GO" id="GO:0071277">
    <property type="term" value="P:cellular response to calcium ion"/>
    <property type="evidence" value="ECO:0007669"/>
    <property type="project" value="TreeGrafter"/>
</dbReference>
<organism evidence="5">
    <name type="scientific">Anisakis simplex</name>
    <name type="common">Herring worm</name>
    <dbReference type="NCBI Taxonomy" id="6269"/>
    <lineage>
        <taxon>Eukaryota</taxon>
        <taxon>Metazoa</taxon>
        <taxon>Ecdysozoa</taxon>
        <taxon>Nematoda</taxon>
        <taxon>Chromadorea</taxon>
        <taxon>Rhabditida</taxon>
        <taxon>Spirurina</taxon>
        <taxon>Ascaridomorpha</taxon>
        <taxon>Ascaridoidea</taxon>
        <taxon>Anisakidae</taxon>
        <taxon>Anisakis</taxon>
        <taxon>Anisakis simplex complex</taxon>
    </lineage>
</organism>
<evidence type="ECO:0000313" key="5">
    <source>
        <dbReference type="WBParaSite" id="ASIM_0001412301-mRNA-1"/>
    </source>
</evidence>
<reference evidence="5" key="1">
    <citation type="submission" date="2017-02" db="UniProtKB">
        <authorList>
            <consortium name="WormBaseParasite"/>
        </authorList>
    </citation>
    <scope>IDENTIFICATION</scope>
</reference>
<dbReference type="InterPro" id="IPR035892">
    <property type="entry name" value="C2_domain_sf"/>
</dbReference>
<dbReference type="SUPFAM" id="SSF49562">
    <property type="entry name" value="C2 domain (Calcium/lipid-binding domain, CaLB)"/>
    <property type="match status" value="2"/>
</dbReference>
<feature type="domain" description="C2" evidence="2">
    <location>
        <begin position="1"/>
        <end position="93"/>
    </location>
</feature>
<dbReference type="PROSITE" id="PS50004">
    <property type="entry name" value="C2"/>
    <property type="match status" value="1"/>
</dbReference>
<gene>
    <name evidence="3" type="ORF">ASIM_LOCUS13551</name>
</gene>
<dbReference type="InterPro" id="IPR036465">
    <property type="entry name" value="vWFA_dom_sf"/>
</dbReference>
<dbReference type="InterPro" id="IPR045052">
    <property type="entry name" value="Copine"/>
</dbReference>
<dbReference type="Pfam" id="PF07002">
    <property type="entry name" value="Copine"/>
    <property type="match status" value="1"/>
</dbReference>
<protein>
    <submittedName>
        <fullName evidence="5">C2 domain-containing protein</fullName>
    </submittedName>
</protein>
<dbReference type="OrthoDB" id="5855668at2759"/>
<dbReference type="PANTHER" id="PTHR10857:SF111">
    <property type="entry name" value="VWFA DOMAIN-CONTAINING PROTEIN"/>
    <property type="match status" value="1"/>
</dbReference>
<dbReference type="Pfam" id="PF00168">
    <property type="entry name" value="C2"/>
    <property type="match status" value="2"/>
</dbReference>
<dbReference type="SUPFAM" id="SSF53300">
    <property type="entry name" value="vWA-like"/>
    <property type="match status" value="1"/>
</dbReference>
<dbReference type="InterPro" id="IPR010734">
    <property type="entry name" value="Copine_C"/>
</dbReference>
<proteinExistence type="inferred from homology"/>
<comment type="similarity">
    <text evidence="1">Belongs to the copine family.</text>
</comment>
<evidence type="ECO:0000259" key="2">
    <source>
        <dbReference type="PROSITE" id="PS50004"/>
    </source>
</evidence>
<sequence length="495" mass="55279">MNFCIVAPVGDFEKQYKMFLTLQIGQTETVINNLNPVFARHFYINYHFENSERLRFLIYQIDGDSERILVTLGQCECAVGELLSRGGDMTLRFVTAKVFFQSLRINVVIAGASLDVGVLNIRARPSDVTFQALRLQFCGHHMSSPVDNFPVNAYFVMLLSCEGTDLKHLLYTSESVSAKSPTWNSFVVPLSHFTPPSPGACSIEIDVYNYIANSDDKLIGKCTTSLDHLLRGTGPINTYKLSTDDRRKKDHTSVELMNIVQIASDSFIDFIKSGTQIHFSVAVDFTASNGNPLNPSSLHYIHPHNANPYMTCLCAVASVINKYNRHERIAALGFGAQIPPNFQVSHLFFMNGTTTDPHVIGVDGLMSAYRSTLYAIRPYAPTDFSEVIYHVYKFGAAANRQKTSEHYFVLLIVTDGCVTNPRKTLDAIVDCSYLPISIVISSTNGHLLKRECVTFVSYHPTMSNDQLVTKLLMNVPKQFMSWAILNGKYPGRGET</sequence>
<dbReference type="EMBL" id="UYRR01031425">
    <property type="protein sequence ID" value="VDK49978.1"/>
    <property type="molecule type" value="Genomic_DNA"/>
</dbReference>
<dbReference type="SMART" id="SM00239">
    <property type="entry name" value="C2"/>
    <property type="match status" value="2"/>
</dbReference>
<dbReference type="Proteomes" id="UP000267096">
    <property type="component" value="Unassembled WGS sequence"/>
</dbReference>
<dbReference type="GO" id="GO:0005544">
    <property type="term" value="F:calcium-dependent phospholipid binding"/>
    <property type="evidence" value="ECO:0007669"/>
    <property type="project" value="InterPro"/>
</dbReference>
<reference evidence="3 4" key="2">
    <citation type="submission" date="2018-11" db="EMBL/GenBank/DDBJ databases">
        <authorList>
            <consortium name="Pathogen Informatics"/>
        </authorList>
    </citation>
    <scope>NUCLEOTIDE SEQUENCE [LARGE SCALE GENOMIC DNA]</scope>
</reference>
<evidence type="ECO:0000256" key="1">
    <source>
        <dbReference type="ARBA" id="ARBA00009048"/>
    </source>
</evidence>
<dbReference type="GO" id="GO:0005886">
    <property type="term" value="C:plasma membrane"/>
    <property type="evidence" value="ECO:0007669"/>
    <property type="project" value="TreeGrafter"/>
</dbReference>
<name>A0A0M3K005_ANISI</name>